<dbReference type="GO" id="GO:0004407">
    <property type="term" value="F:histone deacetylase activity"/>
    <property type="evidence" value="ECO:0007669"/>
    <property type="project" value="InterPro"/>
</dbReference>
<dbReference type="AlphaFoldDB" id="A0A1I4ZM73"/>
<dbReference type="GO" id="GO:0040029">
    <property type="term" value="P:epigenetic regulation of gene expression"/>
    <property type="evidence" value="ECO:0007669"/>
    <property type="project" value="TreeGrafter"/>
</dbReference>
<dbReference type="InterPro" id="IPR044150">
    <property type="entry name" value="HDAC_classIV"/>
</dbReference>
<comment type="similarity">
    <text evidence="1">Belongs to the histone deacetylase family.</text>
</comment>
<organism evidence="4 5">
    <name type="scientific">Paenimyroides ummariense</name>
    <dbReference type="NCBI Taxonomy" id="913024"/>
    <lineage>
        <taxon>Bacteria</taxon>
        <taxon>Pseudomonadati</taxon>
        <taxon>Bacteroidota</taxon>
        <taxon>Flavobacteriia</taxon>
        <taxon>Flavobacteriales</taxon>
        <taxon>Flavobacteriaceae</taxon>
        <taxon>Paenimyroides</taxon>
    </lineage>
</organism>
<evidence type="ECO:0000313" key="5">
    <source>
        <dbReference type="Proteomes" id="UP000199036"/>
    </source>
</evidence>
<dbReference type="RefSeq" id="WP_091520958.1">
    <property type="nucleotide sequence ID" value="NZ_FOVI01000006.1"/>
</dbReference>
<protein>
    <submittedName>
        <fullName evidence="4">Acetoin utilization deacetylase AcuC</fullName>
    </submittedName>
</protein>
<dbReference type="OrthoDB" id="9808367at2"/>
<name>A0A1I4ZM73_9FLAO</name>
<keyword evidence="2" id="KW-0378">Hydrolase</keyword>
<dbReference type="Gene3D" id="3.40.800.20">
    <property type="entry name" value="Histone deacetylase domain"/>
    <property type="match status" value="1"/>
</dbReference>
<evidence type="ECO:0000313" key="4">
    <source>
        <dbReference type="EMBL" id="SFN51298.1"/>
    </source>
</evidence>
<dbReference type="InterPro" id="IPR023696">
    <property type="entry name" value="Ureohydrolase_dom_sf"/>
</dbReference>
<dbReference type="EMBL" id="FOVI01000006">
    <property type="protein sequence ID" value="SFN51298.1"/>
    <property type="molecule type" value="Genomic_DNA"/>
</dbReference>
<evidence type="ECO:0000256" key="1">
    <source>
        <dbReference type="ARBA" id="ARBA00005947"/>
    </source>
</evidence>
<accession>A0A1I4ZM73</accession>
<feature type="domain" description="Histone deacetylase" evidence="3">
    <location>
        <begin position="18"/>
        <end position="290"/>
    </location>
</feature>
<dbReference type="SUPFAM" id="SSF52768">
    <property type="entry name" value="Arginase/deacetylase"/>
    <property type="match status" value="1"/>
</dbReference>
<dbReference type="Pfam" id="PF00850">
    <property type="entry name" value="Hist_deacetyl"/>
    <property type="match status" value="1"/>
</dbReference>
<sequence length="300" mass="33891">MFSIAYHSIYNHPVPESHRFPMEKYQLLPKQLLLEGIVTEDCFFKPAQASLQDIYLAHNPDYVNRYTQLQLTDKERRKTGFVHCQQLIDRELTLVQGTIDGALNAFTQKVAFNIAGGTHHAFSGHGEGFCMLNDQAVAAAYLLKHNKASKILIVDLDVHQGNGTAEIFKNNPNVFTFSMHGKSNYPFKKEQSNIDIDLEDGTTDEIYLTILQDHLEKIIVKEQPNFIFYQAGVDILATDKLGKLNCTINGCKQRDEHVFSLAKKYNIPVQCSMGGGYSPNLSTILQAHVNTFKVAKDLFY</sequence>
<dbReference type="InterPro" id="IPR000286">
    <property type="entry name" value="HDACs"/>
</dbReference>
<proteinExistence type="inferred from homology"/>
<dbReference type="InterPro" id="IPR037138">
    <property type="entry name" value="His_deacetylse_dom_sf"/>
</dbReference>
<dbReference type="CDD" id="cd09993">
    <property type="entry name" value="HDAC_classIV"/>
    <property type="match status" value="1"/>
</dbReference>
<gene>
    <name evidence="4" type="ORF">SAMN05421741_106127</name>
</gene>
<dbReference type="PRINTS" id="PR01270">
    <property type="entry name" value="HDASUPER"/>
</dbReference>
<keyword evidence="5" id="KW-1185">Reference proteome</keyword>
<dbReference type="InterPro" id="IPR023801">
    <property type="entry name" value="His_deacetylse_dom"/>
</dbReference>
<dbReference type="PANTHER" id="PTHR10625">
    <property type="entry name" value="HISTONE DEACETYLASE HDAC1-RELATED"/>
    <property type="match status" value="1"/>
</dbReference>
<evidence type="ECO:0000259" key="3">
    <source>
        <dbReference type="Pfam" id="PF00850"/>
    </source>
</evidence>
<dbReference type="GO" id="GO:0016787">
    <property type="term" value="F:hydrolase activity"/>
    <property type="evidence" value="ECO:0007669"/>
    <property type="project" value="UniProtKB-KW"/>
</dbReference>
<dbReference type="STRING" id="913024.SAMN05421741_106127"/>
<dbReference type="PANTHER" id="PTHR10625:SF19">
    <property type="entry name" value="HISTONE DEACETYLASE 12"/>
    <property type="match status" value="1"/>
</dbReference>
<dbReference type="Proteomes" id="UP000199036">
    <property type="component" value="Unassembled WGS sequence"/>
</dbReference>
<reference evidence="5" key="1">
    <citation type="submission" date="2016-10" db="EMBL/GenBank/DDBJ databases">
        <authorList>
            <person name="Varghese N."/>
            <person name="Submissions S."/>
        </authorList>
    </citation>
    <scope>NUCLEOTIDE SEQUENCE [LARGE SCALE GENOMIC DNA]</scope>
    <source>
        <strain evidence="5">DS-12</strain>
    </source>
</reference>
<evidence type="ECO:0000256" key="2">
    <source>
        <dbReference type="ARBA" id="ARBA00022801"/>
    </source>
</evidence>